<keyword evidence="8" id="KW-1185">Reference proteome</keyword>
<dbReference type="CDD" id="cd19545">
    <property type="entry name" value="FUM14_C_NRPS-like"/>
    <property type="match status" value="1"/>
</dbReference>
<name>A0A0P7AXF9_9HYPO</name>
<evidence type="ECO:0000256" key="3">
    <source>
        <dbReference type="ARBA" id="ARBA00022598"/>
    </source>
</evidence>
<feature type="domain" description="Carrier" evidence="6">
    <location>
        <begin position="985"/>
        <end position="1061"/>
    </location>
</feature>
<dbReference type="EMBL" id="LKCW01000112">
    <property type="protein sequence ID" value="KPM39273.1"/>
    <property type="molecule type" value="Genomic_DNA"/>
</dbReference>
<dbReference type="SUPFAM" id="SSF47336">
    <property type="entry name" value="ACP-like"/>
    <property type="match status" value="1"/>
</dbReference>
<dbReference type="InterPro" id="IPR009081">
    <property type="entry name" value="PP-bd_ACP"/>
</dbReference>
<dbReference type="GO" id="GO:0031177">
    <property type="term" value="F:phosphopantetheine binding"/>
    <property type="evidence" value="ECO:0007669"/>
    <property type="project" value="TreeGrafter"/>
</dbReference>
<dbReference type="CDD" id="cd19542">
    <property type="entry name" value="CT_NRPS-like"/>
    <property type="match status" value="1"/>
</dbReference>
<dbReference type="SUPFAM" id="SSF56801">
    <property type="entry name" value="Acetyl-CoA synthetase-like"/>
    <property type="match status" value="1"/>
</dbReference>
<dbReference type="InterPro" id="IPR000873">
    <property type="entry name" value="AMP-dep_synth/lig_dom"/>
</dbReference>
<dbReference type="PROSITE" id="PS50075">
    <property type="entry name" value="CARRIER"/>
    <property type="match status" value="1"/>
</dbReference>
<dbReference type="InterPro" id="IPR045851">
    <property type="entry name" value="AMP-bd_C_sf"/>
</dbReference>
<dbReference type="SUPFAM" id="SSF52777">
    <property type="entry name" value="CoA-dependent acyltransferases"/>
    <property type="match status" value="4"/>
</dbReference>
<evidence type="ECO:0000256" key="5">
    <source>
        <dbReference type="ARBA" id="ARBA00029454"/>
    </source>
</evidence>
<dbReference type="InterPro" id="IPR001242">
    <property type="entry name" value="Condensation_dom"/>
</dbReference>
<dbReference type="Gene3D" id="1.10.1200.10">
    <property type="entry name" value="ACP-like"/>
    <property type="match status" value="1"/>
</dbReference>
<dbReference type="Gene3D" id="3.30.300.30">
    <property type="match status" value="1"/>
</dbReference>
<dbReference type="GO" id="GO:0005737">
    <property type="term" value="C:cytoplasm"/>
    <property type="evidence" value="ECO:0007669"/>
    <property type="project" value="TreeGrafter"/>
</dbReference>
<dbReference type="Pfam" id="PF00501">
    <property type="entry name" value="AMP-binding"/>
    <property type="match status" value="1"/>
</dbReference>
<sequence>MSQDHLDATALADVAAACNLSPPQIDDVYACTPLQIATMAESALHSGAGVFQFVLDLSPSVNVDQFCSSLRHVVSLNAVLRTRIVDCRQGLVQVVTSEQHHTRRLAAGTDVQKYLLEDTQDALGLATPLFRSAVVGSKLVLTMHHAIMDHASLTPLFHDVLSVYHGRQPEPRAEFKEFALHCLQMDDSAAKTFWRSRFKGAPVVFPKVDAGHVSFGTHTMTRRIVLDRIGVEVSPAHVPSFIEAAWALTASSYTGSDSIAFGLVLSGRTSACPAAETTLGPTIAIVPVQVTLQKSATVEAFLKDRAAARRQLQRDPSLQYGVARIRAVSDAARIASGFQTLLNIRPRWYDPKESSEVAFDEMKEPAGPFALSVNVDLEDDGVSVHAVADPTVVPERQLDWILHQFEHHLRLLTEAPLQTKLHQVQQVSPVHLSEMVAWNSSLPKVEEGCIHELFRAQARQRPAFVAVEAWDRSATYGEIDAMSDRLAHALRQKGLSAGFLVAFIFEKSLWTVITLLGILKAGGACVPISTADPPARKAAIISGAGIGLILTSSAEYKSSVDLAPVVMEVSARSMSELPEDTDPAETKEMNDTTALAFVIFTSGSTGTPKGVMLEHRNLTSSLTQLIQRLGAQPGNRMLQFASYVWDAHLGETFVALLSGGCLCIPSEDDRKSRLAHCINHNRIDCVWLTPSVIRTLSPEDVPGLSMLCSIGEAVAPDAASTWGRSLRLINGWGPAEGSVLSSTAELTPNSHYPETIGYPITSALWIANPKNSDELVPIGAIGEILIDGPSVARGYLKDETKTKASFIKPPPWALLLNKNTQRRLYRTGDLARYNPDGSICFLARRDYQVKIRGQRLELGELESVLGSCDHVRDVLATTKIVDGRTHLVTVVTLSDSRLPSREILQEVPAEHRDTVVGHLAAIRDYARSNLPPYMVPTIWLSVQQMPLTASAKLDRDAVAQWLKDSGRLSSAKAAMDAPMTETLTQPQTKEEQLLQSIWESVLGVPQDRIGRESCFISLGGDSILAMQAASQCLRRGLAITTAALLKNTTLASVAEAAGLKLQSEHTLDAVSELKLQDKSMESPASAAILSRLDLLDIQSLRRDNVEAVVPATDGQATMLAVGETGGRGYYIDFTLRCNPSLDAVRLRNACEQVVKHHGILRTVFVAHGPNLYQVVLKSPPPNMVVDETIEGDTPTLSFRQGHPLVCFHLVSDGDGGCQSLCLEIHHTLYDAISLGLIFRDLNAAYTATSLPKGLQFHAWTSHVDSLNLSQSRHFWSDVLKDSSMPYLVSSPVGAVRGHPLDAQFEARIPLSHMAAVPSATPSTIVKAAWALLLSQATDTKDVVFGEVSANRYLPLPMMDQVQGPCVNLVPVRARLEPSMTLATLVAQIQHLHTAGMPHHHLGTRSIIKECTAWPRWTRFSTAVVYQNHASLRKTVSIGDTDCELSVQGQLGDSTDIHVIATPDPDRDELEIALRYSSLTFSDKQIQWISQTFVKILHLFPSALEQNLGQVEAILGTIPDLSYPTGPTSPAPSEYSQHVSLKAREAVSRAWAELELVPASGNKDEDHSMWDSGADIVTTLLLSEKYQSYGYDTSCKEIIENPSQKLQITLLDRKNMDPNGKMLAD</sequence>
<comment type="similarity">
    <text evidence="5">Belongs to the NRP synthetase family.</text>
</comment>
<dbReference type="Proteomes" id="UP000050424">
    <property type="component" value="Unassembled WGS sequence"/>
</dbReference>
<keyword evidence="2" id="KW-0597">Phosphoprotein</keyword>
<keyword evidence="1" id="KW-0596">Phosphopantetheine</keyword>
<dbReference type="PANTHER" id="PTHR45527:SF16">
    <property type="entry name" value="NONRIBOSOMAL PEPTIDE SYNTHASE ATNA-RELATED"/>
    <property type="match status" value="1"/>
</dbReference>
<reference evidence="7 8" key="1">
    <citation type="submission" date="2015-09" db="EMBL/GenBank/DDBJ databases">
        <title>Draft genome of a European isolate of the apple canker pathogen Neonectria ditissima.</title>
        <authorList>
            <person name="Gomez-Cortecero A."/>
            <person name="Harrison R.J."/>
            <person name="Armitage A.D."/>
        </authorList>
    </citation>
    <scope>NUCLEOTIDE SEQUENCE [LARGE SCALE GENOMIC DNA]</scope>
    <source>
        <strain evidence="7 8">R09/05</strain>
    </source>
</reference>
<gene>
    <name evidence="7" type="ORF">AK830_g7297</name>
</gene>
<comment type="caution">
    <text evidence="7">The sequence shown here is derived from an EMBL/GenBank/DDBJ whole genome shotgun (WGS) entry which is preliminary data.</text>
</comment>
<dbReference type="STRING" id="78410.A0A0P7AXF9"/>
<dbReference type="PANTHER" id="PTHR45527">
    <property type="entry name" value="NONRIBOSOMAL PEPTIDE SYNTHETASE"/>
    <property type="match status" value="1"/>
</dbReference>
<evidence type="ECO:0000256" key="4">
    <source>
        <dbReference type="ARBA" id="ARBA00022737"/>
    </source>
</evidence>
<proteinExistence type="inferred from homology"/>
<dbReference type="Pfam" id="PF00668">
    <property type="entry name" value="Condensation"/>
    <property type="match status" value="2"/>
</dbReference>
<dbReference type="Gene3D" id="3.30.559.10">
    <property type="entry name" value="Chloramphenicol acetyltransferase-like domain"/>
    <property type="match status" value="2"/>
</dbReference>
<dbReference type="Pfam" id="PF00550">
    <property type="entry name" value="PP-binding"/>
    <property type="match status" value="1"/>
</dbReference>
<dbReference type="InterPro" id="IPR036736">
    <property type="entry name" value="ACP-like_sf"/>
</dbReference>
<dbReference type="PROSITE" id="PS00455">
    <property type="entry name" value="AMP_BINDING"/>
    <property type="match status" value="1"/>
</dbReference>
<dbReference type="GO" id="GO:0044550">
    <property type="term" value="P:secondary metabolite biosynthetic process"/>
    <property type="evidence" value="ECO:0007669"/>
    <property type="project" value="TreeGrafter"/>
</dbReference>
<protein>
    <submittedName>
        <fullName evidence="7">Nonribosomal peptide synthetase 13</fullName>
    </submittedName>
</protein>
<dbReference type="OrthoDB" id="416786at2759"/>
<keyword evidence="3" id="KW-0436">Ligase</keyword>
<dbReference type="NCBIfam" id="TIGR01733">
    <property type="entry name" value="AA-adenyl-dom"/>
    <property type="match status" value="1"/>
</dbReference>
<dbReference type="InterPro" id="IPR023213">
    <property type="entry name" value="CAT-like_dom_sf"/>
</dbReference>
<dbReference type="GO" id="GO:0016874">
    <property type="term" value="F:ligase activity"/>
    <property type="evidence" value="ECO:0007669"/>
    <property type="project" value="UniProtKB-KW"/>
</dbReference>
<dbReference type="Gene3D" id="3.30.559.30">
    <property type="entry name" value="Nonribosomal peptide synthetase, condensation domain"/>
    <property type="match status" value="2"/>
</dbReference>
<evidence type="ECO:0000259" key="6">
    <source>
        <dbReference type="PROSITE" id="PS50075"/>
    </source>
</evidence>
<organism evidence="7 8">
    <name type="scientific">Neonectria ditissima</name>
    <dbReference type="NCBI Taxonomy" id="78410"/>
    <lineage>
        <taxon>Eukaryota</taxon>
        <taxon>Fungi</taxon>
        <taxon>Dikarya</taxon>
        <taxon>Ascomycota</taxon>
        <taxon>Pezizomycotina</taxon>
        <taxon>Sordariomycetes</taxon>
        <taxon>Hypocreomycetidae</taxon>
        <taxon>Hypocreales</taxon>
        <taxon>Nectriaceae</taxon>
        <taxon>Neonectria</taxon>
    </lineage>
</organism>
<evidence type="ECO:0000256" key="1">
    <source>
        <dbReference type="ARBA" id="ARBA00022450"/>
    </source>
</evidence>
<evidence type="ECO:0000313" key="7">
    <source>
        <dbReference type="EMBL" id="KPM39273.1"/>
    </source>
</evidence>
<evidence type="ECO:0000256" key="2">
    <source>
        <dbReference type="ARBA" id="ARBA00022553"/>
    </source>
</evidence>
<dbReference type="InterPro" id="IPR042099">
    <property type="entry name" value="ANL_N_sf"/>
</dbReference>
<dbReference type="Gene3D" id="3.40.50.12780">
    <property type="entry name" value="N-terminal domain of ligase-like"/>
    <property type="match status" value="1"/>
</dbReference>
<accession>A0A0P7AXF9</accession>
<evidence type="ECO:0000313" key="8">
    <source>
        <dbReference type="Proteomes" id="UP000050424"/>
    </source>
</evidence>
<dbReference type="FunFam" id="3.40.50.12780:FF:000012">
    <property type="entry name" value="Non-ribosomal peptide synthetase"/>
    <property type="match status" value="1"/>
</dbReference>
<dbReference type="GO" id="GO:0043041">
    <property type="term" value="P:amino acid activation for nonribosomal peptide biosynthetic process"/>
    <property type="evidence" value="ECO:0007669"/>
    <property type="project" value="TreeGrafter"/>
</dbReference>
<dbReference type="InterPro" id="IPR020845">
    <property type="entry name" value="AMP-binding_CS"/>
</dbReference>
<dbReference type="CDD" id="cd05918">
    <property type="entry name" value="A_NRPS_SidN3_like"/>
    <property type="match status" value="1"/>
</dbReference>
<dbReference type="InterPro" id="IPR010071">
    <property type="entry name" value="AA_adenyl_dom"/>
</dbReference>
<keyword evidence="4" id="KW-0677">Repeat</keyword>